<dbReference type="PANTHER" id="PTHR10625:SF11">
    <property type="entry name" value="HISTONE DEACETYLASE 14, CHLOROPLASTIC"/>
    <property type="match status" value="1"/>
</dbReference>
<accession>A0AAW1RSN8</accession>
<dbReference type="Gene3D" id="3.40.800.20">
    <property type="entry name" value="Histone deacetylase domain"/>
    <property type="match status" value="1"/>
</dbReference>
<dbReference type="InterPro" id="IPR000286">
    <property type="entry name" value="HDACs"/>
</dbReference>
<evidence type="ECO:0000313" key="2">
    <source>
        <dbReference type="EMBL" id="KAK9836376.1"/>
    </source>
</evidence>
<dbReference type="Pfam" id="PF00850">
    <property type="entry name" value="Hist_deacetyl"/>
    <property type="match status" value="1"/>
</dbReference>
<dbReference type="AlphaFoldDB" id="A0AAW1RSN8"/>
<reference evidence="2 3" key="1">
    <citation type="journal article" date="2024" name="Nat. Commun.">
        <title>Phylogenomics reveals the evolutionary origins of lichenization in chlorophyte algae.</title>
        <authorList>
            <person name="Puginier C."/>
            <person name="Libourel C."/>
            <person name="Otte J."/>
            <person name="Skaloud P."/>
            <person name="Haon M."/>
            <person name="Grisel S."/>
            <person name="Petersen M."/>
            <person name="Berrin J.G."/>
            <person name="Delaux P.M."/>
            <person name="Dal Grande F."/>
            <person name="Keller J."/>
        </authorList>
    </citation>
    <scope>NUCLEOTIDE SEQUENCE [LARGE SCALE GENOMIC DNA]</scope>
    <source>
        <strain evidence="2 3">SAG 2523</strain>
    </source>
</reference>
<proteinExistence type="predicted"/>
<dbReference type="GO" id="GO:0000118">
    <property type="term" value="C:histone deacetylase complex"/>
    <property type="evidence" value="ECO:0007669"/>
    <property type="project" value="TreeGrafter"/>
</dbReference>
<gene>
    <name evidence="2" type="ORF">WJX84_006276</name>
</gene>
<dbReference type="EMBL" id="JALJOV010002008">
    <property type="protein sequence ID" value="KAK9836376.1"/>
    <property type="molecule type" value="Genomic_DNA"/>
</dbReference>
<comment type="caution">
    <text evidence="2">The sequence shown here is derived from an EMBL/GenBank/DDBJ whole genome shotgun (WGS) entry which is preliminary data.</text>
</comment>
<dbReference type="Proteomes" id="UP001485043">
    <property type="component" value="Unassembled WGS sequence"/>
</dbReference>
<name>A0AAW1RSN8_9CHLO</name>
<dbReference type="InterPro" id="IPR037138">
    <property type="entry name" value="His_deacetylse_dom_sf"/>
</dbReference>
<dbReference type="GO" id="GO:0005737">
    <property type="term" value="C:cytoplasm"/>
    <property type="evidence" value="ECO:0007669"/>
    <property type="project" value="TreeGrafter"/>
</dbReference>
<evidence type="ECO:0000313" key="3">
    <source>
        <dbReference type="Proteomes" id="UP001485043"/>
    </source>
</evidence>
<dbReference type="PRINTS" id="PR01270">
    <property type="entry name" value="HDASUPER"/>
</dbReference>
<keyword evidence="3" id="KW-1185">Reference proteome</keyword>
<dbReference type="PANTHER" id="PTHR10625">
    <property type="entry name" value="HISTONE DEACETYLASE HDAC1-RELATED"/>
    <property type="match status" value="1"/>
</dbReference>
<protein>
    <recommendedName>
        <fullName evidence="1">Histone deacetylase domain-containing protein</fullName>
    </recommendedName>
</protein>
<feature type="domain" description="Histone deacetylase" evidence="1">
    <location>
        <begin position="20"/>
        <end position="307"/>
    </location>
</feature>
<organism evidence="2 3">
    <name type="scientific">Apatococcus fuscideae</name>
    <dbReference type="NCBI Taxonomy" id="2026836"/>
    <lineage>
        <taxon>Eukaryota</taxon>
        <taxon>Viridiplantae</taxon>
        <taxon>Chlorophyta</taxon>
        <taxon>core chlorophytes</taxon>
        <taxon>Trebouxiophyceae</taxon>
        <taxon>Chlorellales</taxon>
        <taxon>Chlorellaceae</taxon>
        <taxon>Apatococcus</taxon>
    </lineage>
</organism>
<evidence type="ECO:0000259" key="1">
    <source>
        <dbReference type="Pfam" id="PF00850"/>
    </source>
</evidence>
<dbReference type="CDD" id="cd09992">
    <property type="entry name" value="HDAC_classII"/>
    <property type="match status" value="1"/>
</dbReference>
<dbReference type="GO" id="GO:0040029">
    <property type="term" value="P:epigenetic regulation of gene expression"/>
    <property type="evidence" value="ECO:0007669"/>
    <property type="project" value="TreeGrafter"/>
</dbReference>
<dbReference type="InterPro" id="IPR023801">
    <property type="entry name" value="His_deacetylse_dom"/>
</dbReference>
<dbReference type="GO" id="GO:0004407">
    <property type="term" value="F:histone deacetylase activity"/>
    <property type="evidence" value="ECO:0007669"/>
    <property type="project" value="TreeGrafter"/>
</dbReference>
<sequence length="323" mass="34363">MLMGCARLVVYASFRTWATECAARIPAILEALDTHQLTPGFRPDEVLRLEPNRLASFEEVAAVHDGNYVKGLERIMQQPALQDGPAVIESAPTYVTTTSNDAALRSAGAALDLIDAVVAAAERRASSSQAGSSAGSVPVGFSICRPPGHHAVRSGPMGFCLLSTIAIAARYCQQHHNLQKVMIFDFDVHHGNGTHDIFYEDPSVLFISTHQSGSYPGTGGLHEAGKGAGEGASINLPLPGDSGDAVMQDAFERIIGPAAARFQPDIILVSAGYDAHWRDPLAGLQLRTSTYHRLGLLVQKLAQEHAGAISLSPHVCLLCQHSS</sequence>
<dbReference type="InterPro" id="IPR023696">
    <property type="entry name" value="Ureohydrolase_dom_sf"/>
</dbReference>
<dbReference type="SUPFAM" id="SSF52768">
    <property type="entry name" value="Arginase/deacetylase"/>
    <property type="match status" value="1"/>
</dbReference>